<name>A0A9Q1K0Z2_9CARY</name>
<feature type="compositionally biased region" description="Basic and acidic residues" evidence="1">
    <location>
        <begin position="1"/>
        <end position="10"/>
    </location>
</feature>
<reference evidence="2" key="1">
    <citation type="submission" date="2022-04" db="EMBL/GenBank/DDBJ databases">
        <title>Carnegiea gigantea Genome sequencing and assembly v2.</title>
        <authorList>
            <person name="Copetti D."/>
            <person name="Sanderson M.J."/>
            <person name="Burquez A."/>
            <person name="Wojciechowski M.F."/>
        </authorList>
    </citation>
    <scope>NUCLEOTIDE SEQUENCE</scope>
    <source>
        <strain evidence="2">SGP5-SGP5p</strain>
        <tissue evidence="2">Aerial part</tissue>
    </source>
</reference>
<comment type="caution">
    <text evidence="2">The sequence shown here is derived from an EMBL/GenBank/DDBJ whole genome shotgun (WGS) entry which is preliminary data.</text>
</comment>
<protein>
    <submittedName>
        <fullName evidence="2">Uncharacterized protein</fullName>
    </submittedName>
</protein>
<dbReference type="EMBL" id="JAKOGI010000478">
    <property type="protein sequence ID" value="KAJ8434451.1"/>
    <property type="molecule type" value="Genomic_DNA"/>
</dbReference>
<gene>
    <name evidence="2" type="ORF">Cgig2_025421</name>
</gene>
<proteinExistence type="predicted"/>
<dbReference type="AlphaFoldDB" id="A0A9Q1K0Z2"/>
<dbReference type="Proteomes" id="UP001153076">
    <property type="component" value="Unassembled WGS sequence"/>
</dbReference>
<sequence length="180" mass="19143">MESSHHRSPEEAAAQPPLLPPPSTSAQSAAGSVTVLSRLYYGKYSRRGRTLTSNTGEMQKSYTTGREVEKLTLISKRIHNLLTEVKELDSSTSASKMSELESFIGLSAPDQIDIFPPKQSHTKGSVDGMYADFAGGIVNVAADGMYAGFAGAKNLGLCTSENESVLGKAQSSGHGDYLLL</sequence>
<feature type="region of interest" description="Disordered" evidence="1">
    <location>
        <begin position="1"/>
        <end position="30"/>
    </location>
</feature>
<keyword evidence="3" id="KW-1185">Reference proteome</keyword>
<accession>A0A9Q1K0Z2</accession>
<evidence type="ECO:0000313" key="3">
    <source>
        <dbReference type="Proteomes" id="UP001153076"/>
    </source>
</evidence>
<organism evidence="2 3">
    <name type="scientific">Carnegiea gigantea</name>
    <dbReference type="NCBI Taxonomy" id="171969"/>
    <lineage>
        <taxon>Eukaryota</taxon>
        <taxon>Viridiplantae</taxon>
        <taxon>Streptophyta</taxon>
        <taxon>Embryophyta</taxon>
        <taxon>Tracheophyta</taxon>
        <taxon>Spermatophyta</taxon>
        <taxon>Magnoliopsida</taxon>
        <taxon>eudicotyledons</taxon>
        <taxon>Gunneridae</taxon>
        <taxon>Pentapetalae</taxon>
        <taxon>Caryophyllales</taxon>
        <taxon>Cactineae</taxon>
        <taxon>Cactaceae</taxon>
        <taxon>Cactoideae</taxon>
        <taxon>Echinocereeae</taxon>
        <taxon>Carnegiea</taxon>
    </lineage>
</organism>
<evidence type="ECO:0000256" key="1">
    <source>
        <dbReference type="SAM" id="MobiDB-lite"/>
    </source>
</evidence>
<evidence type="ECO:0000313" key="2">
    <source>
        <dbReference type="EMBL" id="KAJ8434451.1"/>
    </source>
</evidence>